<dbReference type="PROSITE" id="PS50082">
    <property type="entry name" value="WD_REPEATS_2"/>
    <property type="match status" value="4"/>
</dbReference>
<sequence>MVNKEGKTVSSSTPPLQFCRLMSGRGLSHVFYLAELDYVLTVAFDNKLRIYDNDTKRVVACLENPHECPFTDVTYDRTHHQVFLVDKYGFLFVYDIQKEKSILIHRILTEPLLSITFIRHSDEIAIALKGRVTWWKIVRDTSYQAVSEGHSGPVICVQFSAQSRKDASGSDPLKYVYSASLDNTVRMWDAYDMVCLRTLEEHRSDLASMRFCEAHNVLVTGHDDGTVRLWNLDTSSTINMRKHENTVSCILTAVLKRGEEFVLTGGFDGRVGIWDVRKKSNARPHLVTMFEAHANSEVLCILHDPHKNTIVTAGNDTVIKVWSAGTYELVGQHTGHTEAVMCLTLDANFLFSGSEDTTIRVWDALSKATVSGPAGHRRKKTVIKTLVGHTRPVTGLDMLEETGHLLSCSLDGTLKVWNYTMGACLLQFEHAMEFRCLAYRADHNEALVGTSDDSILVFKLPDESRQVSRATSATQPAPLWDLAAQLAMIAEQDGKQGKRRSIKREASRKLPTLRELEQQLSNKGAVKDDPNIPKYIPNAFARA</sequence>
<keyword evidence="2" id="KW-0677">Repeat</keyword>
<accession>A0A7S0MZX6</accession>
<dbReference type="GO" id="GO:0010992">
    <property type="term" value="P:ubiquitin recycling"/>
    <property type="evidence" value="ECO:0007669"/>
    <property type="project" value="TreeGrafter"/>
</dbReference>
<feature type="repeat" description="WD" evidence="3">
    <location>
        <begin position="199"/>
        <end position="240"/>
    </location>
</feature>
<feature type="repeat" description="WD" evidence="3">
    <location>
        <begin position="386"/>
        <end position="427"/>
    </location>
</feature>
<dbReference type="GO" id="GO:0043161">
    <property type="term" value="P:proteasome-mediated ubiquitin-dependent protein catabolic process"/>
    <property type="evidence" value="ECO:0007669"/>
    <property type="project" value="TreeGrafter"/>
</dbReference>
<reference evidence="5" key="1">
    <citation type="submission" date="2021-01" db="EMBL/GenBank/DDBJ databases">
        <authorList>
            <person name="Corre E."/>
            <person name="Pelletier E."/>
            <person name="Niang G."/>
            <person name="Scheremetjew M."/>
            <person name="Finn R."/>
            <person name="Kale V."/>
            <person name="Holt S."/>
            <person name="Cochrane G."/>
            <person name="Meng A."/>
            <person name="Brown T."/>
            <person name="Cohen L."/>
        </authorList>
    </citation>
    <scope>NUCLEOTIDE SEQUENCE</scope>
    <source>
        <strain evidence="5">CCMP722</strain>
    </source>
</reference>
<evidence type="ECO:0000256" key="3">
    <source>
        <dbReference type="PROSITE-ProRule" id="PRU00221"/>
    </source>
</evidence>
<dbReference type="PANTHER" id="PTHR19849:SF1">
    <property type="entry name" value="F-BOX_WD REPEAT-CONTAINING PROTEIN 7"/>
    <property type="match status" value="1"/>
</dbReference>
<dbReference type="InterPro" id="IPR020472">
    <property type="entry name" value="WD40_PAC1"/>
</dbReference>
<evidence type="ECO:0000313" key="5">
    <source>
        <dbReference type="EMBL" id="CAD8656142.1"/>
    </source>
</evidence>
<dbReference type="InterPro" id="IPR015943">
    <property type="entry name" value="WD40/YVTN_repeat-like_dom_sf"/>
</dbReference>
<dbReference type="InterPro" id="IPR001680">
    <property type="entry name" value="WD40_rpt"/>
</dbReference>
<evidence type="ECO:0000256" key="2">
    <source>
        <dbReference type="ARBA" id="ARBA00022737"/>
    </source>
</evidence>
<dbReference type="Gene3D" id="2.130.10.10">
    <property type="entry name" value="YVTN repeat-like/Quinoprotein amine dehydrogenase"/>
    <property type="match status" value="3"/>
</dbReference>
<protein>
    <submittedName>
        <fullName evidence="5">Uncharacterized protein</fullName>
    </submittedName>
</protein>
<evidence type="ECO:0000256" key="4">
    <source>
        <dbReference type="SAM" id="MobiDB-lite"/>
    </source>
</evidence>
<dbReference type="EMBL" id="HBFA01008218">
    <property type="protein sequence ID" value="CAD8656142.1"/>
    <property type="molecule type" value="Transcribed_RNA"/>
</dbReference>
<proteinExistence type="predicted"/>
<dbReference type="PANTHER" id="PTHR19849">
    <property type="entry name" value="PHOSPHOLIPASE A-2-ACTIVATING PROTEIN"/>
    <property type="match status" value="1"/>
</dbReference>
<feature type="repeat" description="WD" evidence="3">
    <location>
        <begin position="333"/>
        <end position="372"/>
    </location>
</feature>
<dbReference type="PRINTS" id="PR00320">
    <property type="entry name" value="GPROTEINBRPT"/>
</dbReference>
<keyword evidence="1 3" id="KW-0853">WD repeat</keyword>
<dbReference type="GO" id="GO:0005737">
    <property type="term" value="C:cytoplasm"/>
    <property type="evidence" value="ECO:0007669"/>
    <property type="project" value="TreeGrafter"/>
</dbReference>
<dbReference type="InterPro" id="IPR019775">
    <property type="entry name" value="WD40_repeat_CS"/>
</dbReference>
<feature type="repeat" description="WD" evidence="3">
    <location>
        <begin position="240"/>
        <end position="284"/>
    </location>
</feature>
<dbReference type="AlphaFoldDB" id="A0A7S0MZX6"/>
<dbReference type="Pfam" id="PF00400">
    <property type="entry name" value="WD40"/>
    <property type="match status" value="6"/>
</dbReference>
<gene>
    <name evidence="5" type="ORF">POBO1169_LOCUS4285</name>
</gene>
<name>A0A7S0MZX6_9CHLO</name>
<dbReference type="SMART" id="SM00320">
    <property type="entry name" value="WD40"/>
    <property type="match status" value="9"/>
</dbReference>
<dbReference type="PROSITE" id="PS00678">
    <property type="entry name" value="WD_REPEATS_1"/>
    <property type="match status" value="2"/>
</dbReference>
<evidence type="ECO:0000256" key="1">
    <source>
        <dbReference type="ARBA" id="ARBA00022574"/>
    </source>
</evidence>
<feature type="region of interest" description="Disordered" evidence="4">
    <location>
        <begin position="494"/>
        <end position="515"/>
    </location>
</feature>
<dbReference type="GO" id="GO:0005634">
    <property type="term" value="C:nucleus"/>
    <property type="evidence" value="ECO:0007669"/>
    <property type="project" value="TreeGrafter"/>
</dbReference>
<dbReference type="CDD" id="cd00200">
    <property type="entry name" value="WD40"/>
    <property type="match status" value="1"/>
</dbReference>
<dbReference type="GO" id="GO:0043130">
    <property type="term" value="F:ubiquitin binding"/>
    <property type="evidence" value="ECO:0007669"/>
    <property type="project" value="TreeGrafter"/>
</dbReference>
<feature type="compositionally biased region" description="Basic and acidic residues" evidence="4">
    <location>
        <begin position="503"/>
        <end position="515"/>
    </location>
</feature>
<dbReference type="InterPro" id="IPR036322">
    <property type="entry name" value="WD40_repeat_dom_sf"/>
</dbReference>
<organism evidence="5">
    <name type="scientific">Pyramimonas obovata</name>
    <dbReference type="NCBI Taxonomy" id="1411642"/>
    <lineage>
        <taxon>Eukaryota</taxon>
        <taxon>Viridiplantae</taxon>
        <taxon>Chlorophyta</taxon>
        <taxon>Pyramimonadophyceae</taxon>
        <taxon>Pyramimonadales</taxon>
        <taxon>Pyramimonadaceae</taxon>
        <taxon>Pyramimonas</taxon>
        <taxon>Pyramimonas incertae sedis</taxon>
    </lineage>
</organism>
<dbReference type="SUPFAM" id="SSF50978">
    <property type="entry name" value="WD40 repeat-like"/>
    <property type="match status" value="2"/>
</dbReference>
<dbReference type="PROSITE" id="PS50294">
    <property type="entry name" value="WD_REPEATS_REGION"/>
    <property type="match status" value="3"/>
</dbReference>